<organism evidence="2 3">
    <name type="scientific">Rickenella mellea</name>
    <dbReference type="NCBI Taxonomy" id="50990"/>
    <lineage>
        <taxon>Eukaryota</taxon>
        <taxon>Fungi</taxon>
        <taxon>Dikarya</taxon>
        <taxon>Basidiomycota</taxon>
        <taxon>Agaricomycotina</taxon>
        <taxon>Agaricomycetes</taxon>
        <taxon>Hymenochaetales</taxon>
        <taxon>Rickenellaceae</taxon>
        <taxon>Rickenella</taxon>
    </lineage>
</organism>
<feature type="transmembrane region" description="Helical" evidence="1">
    <location>
        <begin position="46"/>
        <end position="69"/>
    </location>
</feature>
<name>A0A4Y7PVK5_9AGAM</name>
<accession>A0A4Y7PVK5</accession>
<evidence type="ECO:0000256" key="1">
    <source>
        <dbReference type="SAM" id="Phobius"/>
    </source>
</evidence>
<evidence type="ECO:0000313" key="3">
    <source>
        <dbReference type="Proteomes" id="UP000294933"/>
    </source>
</evidence>
<keyword evidence="1" id="KW-0812">Transmembrane</keyword>
<keyword evidence="3" id="KW-1185">Reference proteome</keyword>
<reference evidence="2 3" key="1">
    <citation type="submission" date="2018-06" db="EMBL/GenBank/DDBJ databases">
        <title>A transcriptomic atlas of mushroom development highlights an independent origin of complex multicellularity.</title>
        <authorList>
            <consortium name="DOE Joint Genome Institute"/>
            <person name="Krizsan K."/>
            <person name="Almasi E."/>
            <person name="Merenyi Z."/>
            <person name="Sahu N."/>
            <person name="Viragh M."/>
            <person name="Koszo T."/>
            <person name="Mondo S."/>
            <person name="Kiss B."/>
            <person name="Balint B."/>
            <person name="Kues U."/>
            <person name="Barry K."/>
            <person name="Hegedus J.C."/>
            <person name="Henrissat B."/>
            <person name="Johnson J."/>
            <person name="Lipzen A."/>
            <person name="Ohm R."/>
            <person name="Nagy I."/>
            <person name="Pangilinan J."/>
            <person name="Yan J."/>
            <person name="Xiong Y."/>
            <person name="Grigoriev I.V."/>
            <person name="Hibbett D.S."/>
            <person name="Nagy L.G."/>
        </authorList>
    </citation>
    <scope>NUCLEOTIDE SEQUENCE [LARGE SCALE GENOMIC DNA]</scope>
    <source>
        <strain evidence="2 3">SZMC22713</strain>
    </source>
</reference>
<dbReference type="AlphaFoldDB" id="A0A4Y7PVK5"/>
<gene>
    <name evidence="2" type="ORF">BD410DRAFT_449538</name>
</gene>
<dbReference type="Proteomes" id="UP000294933">
    <property type="component" value="Unassembled WGS sequence"/>
</dbReference>
<keyword evidence="1" id="KW-0472">Membrane</keyword>
<dbReference type="VEuPathDB" id="FungiDB:BD410DRAFT_449538"/>
<proteinExistence type="predicted"/>
<sequence length="153" mass="16631">MAARKVGLVNGLSYFILRDGAMYFLAKLLIGVVGTTIFFVPASGAIVTWLGVLVGISNPLTINLINRLVLNLRRVSRLQDGRASTHGDIGSIQGPVFATNSLLGNLGAPLRMGPDDDDDFGEVDVDDEVEFVERRGIADHNGIIEERHDHRHV</sequence>
<dbReference type="EMBL" id="ML170200">
    <property type="protein sequence ID" value="TDL19078.1"/>
    <property type="molecule type" value="Genomic_DNA"/>
</dbReference>
<feature type="transmembrane region" description="Helical" evidence="1">
    <location>
        <begin position="21"/>
        <end position="40"/>
    </location>
</feature>
<evidence type="ECO:0000313" key="2">
    <source>
        <dbReference type="EMBL" id="TDL19078.1"/>
    </source>
</evidence>
<keyword evidence="1" id="KW-1133">Transmembrane helix</keyword>
<protein>
    <submittedName>
        <fullName evidence="2">Uncharacterized protein</fullName>
    </submittedName>
</protein>